<accession>A0A8J2P358</accession>
<reference evidence="1" key="1">
    <citation type="submission" date="2021-06" db="EMBL/GenBank/DDBJ databases">
        <authorList>
            <person name="Hodson N. C."/>
            <person name="Mongue J. A."/>
            <person name="Jaron S. K."/>
        </authorList>
    </citation>
    <scope>NUCLEOTIDE SEQUENCE</scope>
</reference>
<feature type="non-terminal residue" evidence="1">
    <location>
        <position position="1"/>
    </location>
</feature>
<dbReference type="EMBL" id="CAJVCH010102439">
    <property type="protein sequence ID" value="CAG7723781.1"/>
    <property type="molecule type" value="Genomic_DNA"/>
</dbReference>
<keyword evidence="2" id="KW-1185">Reference proteome</keyword>
<evidence type="ECO:0000313" key="1">
    <source>
        <dbReference type="EMBL" id="CAG7723781.1"/>
    </source>
</evidence>
<proteinExistence type="predicted"/>
<dbReference type="Proteomes" id="UP000708208">
    <property type="component" value="Unassembled WGS sequence"/>
</dbReference>
<comment type="caution">
    <text evidence="1">The sequence shown here is derived from an EMBL/GenBank/DDBJ whole genome shotgun (WGS) entry which is preliminary data.</text>
</comment>
<organism evidence="1 2">
    <name type="scientific">Allacma fusca</name>
    <dbReference type="NCBI Taxonomy" id="39272"/>
    <lineage>
        <taxon>Eukaryota</taxon>
        <taxon>Metazoa</taxon>
        <taxon>Ecdysozoa</taxon>
        <taxon>Arthropoda</taxon>
        <taxon>Hexapoda</taxon>
        <taxon>Collembola</taxon>
        <taxon>Symphypleona</taxon>
        <taxon>Sminthuridae</taxon>
        <taxon>Allacma</taxon>
    </lineage>
</organism>
<protein>
    <submittedName>
        <fullName evidence="1">Uncharacterized protein</fullName>
    </submittedName>
</protein>
<dbReference type="AlphaFoldDB" id="A0A8J2P358"/>
<name>A0A8J2P358_9HEXA</name>
<sequence>MHLFTRDVGEVDCALPHSMEF</sequence>
<gene>
    <name evidence="1" type="ORF">AFUS01_LOCUS12846</name>
</gene>
<evidence type="ECO:0000313" key="2">
    <source>
        <dbReference type="Proteomes" id="UP000708208"/>
    </source>
</evidence>